<organism evidence="1 2">
    <name type="scientific">Cetraspora pellucida</name>
    <dbReference type="NCBI Taxonomy" id="1433469"/>
    <lineage>
        <taxon>Eukaryota</taxon>
        <taxon>Fungi</taxon>
        <taxon>Fungi incertae sedis</taxon>
        <taxon>Mucoromycota</taxon>
        <taxon>Glomeromycotina</taxon>
        <taxon>Glomeromycetes</taxon>
        <taxon>Diversisporales</taxon>
        <taxon>Gigasporaceae</taxon>
        <taxon>Cetraspora</taxon>
    </lineage>
</organism>
<accession>A0A9N9EVV1</accession>
<comment type="caution">
    <text evidence="1">The sequence shown here is derived from an EMBL/GenBank/DDBJ whole genome shotgun (WGS) entry which is preliminary data.</text>
</comment>
<dbReference type="AlphaFoldDB" id="A0A9N9EVV1"/>
<name>A0A9N9EVV1_9GLOM</name>
<evidence type="ECO:0000313" key="1">
    <source>
        <dbReference type="EMBL" id="CAG8692524.1"/>
    </source>
</evidence>
<dbReference type="EMBL" id="CAJVQA010010039">
    <property type="protein sequence ID" value="CAG8692524.1"/>
    <property type="molecule type" value="Genomic_DNA"/>
</dbReference>
<sequence length="117" mass="13844">MLDRNLDNSDTVFNEDQELKEEIKLMDESEILDIRLEIKINQKKINNLQICDNIIDNIRIVLFNALNQYYKYLIHEALFATLLDPKQELILINIMQTDDYEEEENMLLAAIDKIANN</sequence>
<dbReference type="OrthoDB" id="2482154at2759"/>
<gene>
    <name evidence="1" type="ORF">CPELLU_LOCUS11380</name>
</gene>
<dbReference type="Proteomes" id="UP000789759">
    <property type="component" value="Unassembled WGS sequence"/>
</dbReference>
<protein>
    <submittedName>
        <fullName evidence="1">15078_t:CDS:1</fullName>
    </submittedName>
</protein>
<proteinExistence type="predicted"/>
<reference evidence="1" key="1">
    <citation type="submission" date="2021-06" db="EMBL/GenBank/DDBJ databases">
        <authorList>
            <person name="Kallberg Y."/>
            <person name="Tangrot J."/>
            <person name="Rosling A."/>
        </authorList>
    </citation>
    <scope>NUCLEOTIDE SEQUENCE</scope>
    <source>
        <strain evidence="1">FL966</strain>
    </source>
</reference>
<keyword evidence="2" id="KW-1185">Reference proteome</keyword>
<evidence type="ECO:0000313" key="2">
    <source>
        <dbReference type="Proteomes" id="UP000789759"/>
    </source>
</evidence>